<dbReference type="InterPro" id="IPR011709">
    <property type="entry name" value="DEAD-box_helicase_OB_fold"/>
</dbReference>
<evidence type="ECO:0000313" key="8">
    <source>
        <dbReference type="EMBL" id="NXP28795.1"/>
    </source>
</evidence>
<dbReference type="Pfam" id="PF04408">
    <property type="entry name" value="WHD_HA2"/>
    <property type="match status" value="1"/>
</dbReference>
<dbReference type="GO" id="GO:0004386">
    <property type="term" value="F:helicase activity"/>
    <property type="evidence" value="ECO:0007669"/>
    <property type="project" value="UniProtKB-KW"/>
</dbReference>
<feature type="region of interest" description="Disordered" evidence="5">
    <location>
        <begin position="595"/>
        <end position="618"/>
    </location>
</feature>
<dbReference type="FunFam" id="3.40.50.300:FF:000725">
    <property type="entry name" value="probable ATP-dependent RNA helicase DHX34"/>
    <property type="match status" value="1"/>
</dbReference>
<keyword evidence="2" id="KW-0378">Hydrolase</keyword>
<evidence type="ECO:0000256" key="5">
    <source>
        <dbReference type="SAM" id="MobiDB-lite"/>
    </source>
</evidence>
<evidence type="ECO:0000256" key="4">
    <source>
        <dbReference type="ARBA" id="ARBA00022840"/>
    </source>
</evidence>
<comment type="caution">
    <text evidence="8">The sequence shown here is derived from an EMBL/GenBank/DDBJ whole genome shotgun (WGS) entry which is preliminary data.</text>
</comment>
<gene>
    <name evidence="8" type="primary">Dhx34</name>
    <name evidence="8" type="ORF">SCYSUP_R14913</name>
</gene>
<feature type="domain" description="Helicase ATP-binding" evidence="6">
    <location>
        <begin position="48"/>
        <end position="206"/>
    </location>
</feature>
<feature type="domain" description="Helicase C-terminal" evidence="7">
    <location>
        <begin position="235"/>
        <end position="407"/>
    </location>
</feature>
<dbReference type="SMART" id="SM00490">
    <property type="entry name" value="HELICc"/>
    <property type="match status" value="1"/>
</dbReference>
<dbReference type="InterPro" id="IPR014001">
    <property type="entry name" value="Helicase_ATP-bd"/>
</dbReference>
<protein>
    <submittedName>
        <fullName evidence="8">DHX34 helicase</fullName>
    </submittedName>
</protein>
<dbReference type="SMART" id="SM00487">
    <property type="entry name" value="DEXDc"/>
    <property type="match status" value="1"/>
</dbReference>
<dbReference type="PROSITE" id="PS51192">
    <property type="entry name" value="HELICASE_ATP_BIND_1"/>
    <property type="match status" value="1"/>
</dbReference>
<dbReference type="GO" id="GO:0005524">
    <property type="term" value="F:ATP binding"/>
    <property type="evidence" value="ECO:0007669"/>
    <property type="project" value="UniProtKB-KW"/>
</dbReference>
<dbReference type="SUPFAM" id="SSF52540">
    <property type="entry name" value="P-loop containing nucleoside triphosphate hydrolases"/>
    <property type="match status" value="1"/>
</dbReference>
<evidence type="ECO:0000256" key="3">
    <source>
        <dbReference type="ARBA" id="ARBA00022806"/>
    </source>
</evidence>
<dbReference type="Gene3D" id="3.40.50.300">
    <property type="entry name" value="P-loop containing nucleotide triphosphate hydrolases"/>
    <property type="match status" value="2"/>
</dbReference>
<sequence>VPWAHLSELGSALLHYLDFSQRSSFSKLVRLERERAALPIAQYRQQLLQLVAQHQVLVVAGDTGCGKSTQVPQYLLGGGYSQVCCAQPRRVACAALARRVALESLGRYQVGFQTRFERTCGRNAHLVFMTLGLLLRQVHSDPVLGRYQVLVVDEVHERYLAGDLLLGALRHLLPARPTLRLLLMSATCDPHLFARYFGDAPVLQVPGRLFPIKVLYQPLPSEPRVPHLDAGPYLRVLEAIDRCHPPEERGDVLVFLSGAAEIAQVMGPAQVYAQQTQRWVVLPLHSNLPAEQQDKVFHLPPPGVRKCILSTNIAETSVTIDGIRFVIDSGKVKELRYDGQAKVRRLQESWISRASAEQRKGRAGRTGPGTCVRLYSRELLHTWARYPEAEIHRVALDSLVLQVKSMGLGDPHTFPFLEAPPPTSLDTALRYLQDQGALDQDEHLTPIGNLLAHLPVDVVVGKVLVLGALLDLAEPTLTVAAALSVPSPFLGHAHPQQTWAESRRHLESPHGDPLTLLNLFNQWLQVKAERRGSSRRWCRRRGVAEHRLYEIADLRRQFQELLREHQLLEEDSGRTRRGRGRRDLHLLRHAHEAGEQRQQVLRLQDEGEEEEEEEDTYARGGVDIQDVQFQLRHDLAELRLTCGAHLAPPQVALLGLVLARGLYPQLALPDPLNGARRDSEQVFHTRTQQSVALHPTGVFASHPELLQPHGGPGETSHSPSPHHQLVAFLSLLETTRPYLLTCLRIPALQVLLLCCRSLDTCEGRLVADGWLEVTWEDRQVSQRLLGMALHLRRTWDGLLGRLLRGGEARPHPKEVKELTWALLQFLDEQVPYQLRQLTPLQRQHLYVGPHLGTAPSPHLQHLFPGTHLEPDWVKGGTRVTEYLTWGCLANDPDLFGPCLRRFWTCPRCHLHLPLTAPERLNHESTCAPPEGTCGAPE</sequence>
<dbReference type="PANTHER" id="PTHR18934">
    <property type="entry name" value="ATP-DEPENDENT RNA HELICASE"/>
    <property type="match status" value="1"/>
</dbReference>
<dbReference type="FunFam" id="3.40.50.300:FF:004714">
    <property type="entry name" value="DEAD/DEAH box helicase"/>
    <property type="match status" value="1"/>
</dbReference>
<feature type="non-terminal residue" evidence="8">
    <location>
        <position position="937"/>
    </location>
</feature>
<dbReference type="SMART" id="SM00847">
    <property type="entry name" value="HA2"/>
    <property type="match status" value="1"/>
</dbReference>
<dbReference type="PROSITE" id="PS51194">
    <property type="entry name" value="HELICASE_CTER"/>
    <property type="match status" value="1"/>
</dbReference>
<dbReference type="PANTHER" id="PTHR18934:SF221">
    <property type="entry name" value="ATP-DEPENDENT RNA HELICASE DHX34-RELATED"/>
    <property type="match status" value="1"/>
</dbReference>
<dbReference type="Proteomes" id="UP000580825">
    <property type="component" value="Unassembled WGS sequence"/>
</dbReference>
<dbReference type="Pfam" id="PF07717">
    <property type="entry name" value="OB_NTP_bind"/>
    <property type="match status" value="1"/>
</dbReference>
<dbReference type="Pfam" id="PF21010">
    <property type="entry name" value="HA2_C"/>
    <property type="match status" value="1"/>
</dbReference>
<dbReference type="Gene3D" id="1.20.120.1080">
    <property type="match status" value="1"/>
</dbReference>
<dbReference type="AlphaFoldDB" id="A0A7L1Z1F2"/>
<dbReference type="InterPro" id="IPR048333">
    <property type="entry name" value="HA2_WH"/>
</dbReference>
<reference evidence="8 9" key="1">
    <citation type="submission" date="2019-09" db="EMBL/GenBank/DDBJ databases">
        <title>Bird 10,000 Genomes (B10K) Project - Family phase.</title>
        <authorList>
            <person name="Zhang G."/>
        </authorList>
    </citation>
    <scope>NUCLEOTIDE SEQUENCE [LARGE SCALE GENOMIC DNA]</scope>
    <source>
        <strain evidence="8">B10K-DU-002-46</strain>
        <tissue evidence="8">Muscle</tissue>
    </source>
</reference>
<name>A0A7L1Z1F2_9PASS</name>
<evidence type="ECO:0000259" key="7">
    <source>
        <dbReference type="PROSITE" id="PS51194"/>
    </source>
</evidence>
<dbReference type="InterPro" id="IPR007502">
    <property type="entry name" value="Helicase-assoc_dom"/>
</dbReference>
<keyword evidence="4" id="KW-0067">ATP-binding</keyword>
<feature type="compositionally biased region" description="Acidic residues" evidence="5">
    <location>
        <begin position="606"/>
        <end position="615"/>
    </location>
</feature>
<evidence type="ECO:0000256" key="1">
    <source>
        <dbReference type="ARBA" id="ARBA00022741"/>
    </source>
</evidence>
<dbReference type="EMBL" id="VXBX01009055">
    <property type="protein sequence ID" value="NXP28795.1"/>
    <property type="molecule type" value="Genomic_DNA"/>
</dbReference>
<keyword evidence="9" id="KW-1185">Reference proteome</keyword>
<accession>A0A7L1Z1F2</accession>
<feature type="non-terminal residue" evidence="8">
    <location>
        <position position="1"/>
    </location>
</feature>
<dbReference type="CDD" id="cd18791">
    <property type="entry name" value="SF2_C_RHA"/>
    <property type="match status" value="1"/>
</dbReference>
<organism evidence="8 9">
    <name type="scientific">Scytalopus superciliaris</name>
    <dbReference type="NCBI Taxonomy" id="312124"/>
    <lineage>
        <taxon>Eukaryota</taxon>
        <taxon>Metazoa</taxon>
        <taxon>Chordata</taxon>
        <taxon>Craniata</taxon>
        <taxon>Vertebrata</taxon>
        <taxon>Euteleostomi</taxon>
        <taxon>Archelosauria</taxon>
        <taxon>Archosauria</taxon>
        <taxon>Dinosauria</taxon>
        <taxon>Saurischia</taxon>
        <taxon>Theropoda</taxon>
        <taxon>Coelurosauria</taxon>
        <taxon>Aves</taxon>
        <taxon>Neognathae</taxon>
        <taxon>Neoaves</taxon>
        <taxon>Telluraves</taxon>
        <taxon>Australaves</taxon>
        <taxon>Passeriformes</taxon>
        <taxon>Rhinocryptidae</taxon>
        <taxon>Scytalopus</taxon>
    </lineage>
</organism>
<proteinExistence type="predicted"/>
<evidence type="ECO:0000256" key="2">
    <source>
        <dbReference type="ARBA" id="ARBA00022801"/>
    </source>
</evidence>
<dbReference type="InterPro" id="IPR027417">
    <property type="entry name" value="P-loop_NTPase"/>
</dbReference>
<keyword evidence="1" id="KW-0547">Nucleotide-binding</keyword>
<keyword evidence="3 8" id="KW-0347">Helicase</keyword>
<dbReference type="GO" id="GO:0016787">
    <property type="term" value="F:hydrolase activity"/>
    <property type="evidence" value="ECO:0007669"/>
    <property type="project" value="UniProtKB-KW"/>
</dbReference>
<dbReference type="InterPro" id="IPR001650">
    <property type="entry name" value="Helicase_C-like"/>
</dbReference>
<dbReference type="GO" id="GO:0003723">
    <property type="term" value="F:RNA binding"/>
    <property type="evidence" value="ECO:0007669"/>
    <property type="project" value="TreeGrafter"/>
</dbReference>
<evidence type="ECO:0000259" key="6">
    <source>
        <dbReference type="PROSITE" id="PS51192"/>
    </source>
</evidence>
<evidence type="ECO:0000313" key="9">
    <source>
        <dbReference type="Proteomes" id="UP000580825"/>
    </source>
</evidence>
<dbReference type="Pfam" id="PF00271">
    <property type="entry name" value="Helicase_C"/>
    <property type="match status" value="1"/>
</dbReference>